<feature type="region of interest" description="Disordered" evidence="3">
    <location>
        <begin position="1"/>
        <end position="44"/>
    </location>
</feature>
<organism evidence="5 6">
    <name type="scientific">Thalassiosira oceanica</name>
    <name type="common">Marine diatom</name>
    <dbReference type="NCBI Taxonomy" id="159749"/>
    <lineage>
        <taxon>Eukaryota</taxon>
        <taxon>Sar</taxon>
        <taxon>Stramenopiles</taxon>
        <taxon>Ochrophyta</taxon>
        <taxon>Bacillariophyta</taxon>
        <taxon>Coscinodiscophyceae</taxon>
        <taxon>Thalassiosirophycidae</taxon>
        <taxon>Thalassiosirales</taxon>
        <taxon>Thalassiosiraceae</taxon>
        <taxon>Thalassiosira</taxon>
    </lineage>
</organism>
<dbReference type="SMART" id="SM00671">
    <property type="entry name" value="SEL1"/>
    <property type="match status" value="2"/>
</dbReference>
<dbReference type="GO" id="GO:0005789">
    <property type="term" value="C:endoplasmic reticulum membrane"/>
    <property type="evidence" value="ECO:0007669"/>
    <property type="project" value="TreeGrafter"/>
</dbReference>
<dbReference type="Gene3D" id="3.30.40.10">
    <property type="entry name" value="Zinc/RING finger domain, C3HC4 (zinc finger)"/>
    <property type="match status" value="1"/>
</dbReference>
<keyword evidence="6" id="KW-1185">Reference proteome</keyword>
<dbReference type="AlphaFoldDB" id="K0R2F2"/>
<dbReference type="PANTHER" id="PTHR11102:SF147">
    <property type="entry name" value="SEL1L ADAPTOR SUBUNIT OF ERAD E3 UBIQUITIN LIGASE"/>
    <property type="match status" value="1"/>
</dbReference>
<dbReference type="Pfam" id="PF08238">
    <property type="entry name" value="Sel1"/>
    <property type="match status" value="2"/>
</dbReference>
<keyword evidence="2" id="KW-0479">Metal-binding</keyword>
<name>K0R2F2_THAOC</name>
<dbReference type="InterPro" id="IPR001841">
    <property type="entry name" value="Znf_RING"/>
</dbReference>
<dbReference type="InterPro" id="IPR050767">
    <property type="entry name" value="Sel1_AlgK"/>
</dbReference>
<dbReference type="InterPro" id="IPR006597">
    <property type="entry name" value="Sel1-like"/>
</dbReference>
<dbReference type="Proteomes" id="UP000266841">
    <property type="component" value="Unassembled WGS sequence"/>
</dbReference>
<dbReference type="InterPro" id="IPR013083">
    <property type="entry name" value="Znf_RING/FYVE/PHD"/>
</dbReference>
<comment type="similarity">
    <text evidence="1">Belongs to the sel-1 family.</text>
</comment>
<evidence type="ECO:0000256" key="1">
    <source>
        <dbReference type="ARBA" id="ARBA00038101"/>
    </source>
</evidence>
<feature type="domain" description="RING-type" evidence="4">
    <location>
        <begin position="86"/>
        <end position="132"/>
    </location>
</feature>
<dbReference type="EMBL" id="AGNL01048580">
    <property type="protein sequence ID" value="EJK45354.1"/>
    <property type="molecule type" value="Genomic_DNA"/>
</dbReference>
<evidence type="ECO:0000259" key="4">
    <source>
        <dbReference type="PROSITE" id="PS50089"/>
    </source>
</evidence>
<gene>
    <name evidence="5" type="ORF">THAOC_36032</name>
</gene>
<keyword evidence="2" id="KW-0863">Zinc-finger</keyword>
<evidence type="ECO:0000256" key="3">
    <source>
        <dbReference type="SAM" id="MobiDB-lite"/>
    </source>
</evidence>
<dbReference type="SUPFAM" id="SSF57850">
    <property type="entry name" value="RING/U-box"/>
    <property type="match status" value="1"/>
</dbReference>
<dbReference type="Gene3D" id="1.25.40.10">
    <property type="entry name" value="Tetratricopeptide repeat domain"/>
    <property type="match status" value="1"/>
</dbReference>
<accession>K0R2F2</accession>
<comment type="caution">
    <text evidence="5">The sequence shown here is derived from an EMBL/GenBank/DDBJ whole genome shotgun (WGS) entry which is preliminary data.</text>
</comment>
<dbReference type="GO" id="GO:0008270">
    <property type="term" value="F:zinc ion binding"/>
    <property type="evidence" value="ECO:0007669"/>
    <property type="project" value="UniProtKB-KW"/>
</dbReference>
<dbReference type="PANTHER" id="PTHR11102">
    <property type="entry name" value="SEL-1-LIKE PROTEIN"/>
    <property type="match status" value="1"/>
</dbReference>
<dbReference type="eggNOG" id="KOG1550">
    <property type="taxonomic scope" value="Eukaryota"/>
</dbReference>
<evidence type="ECO:0000313" key="5">
    <source>
        <dbReference type="EMBL" id="EJK45354.1"/>
    </source>
</evidence>
<dbReference type="GO" id="GO:0036503">
    <property type="term" value="P:ERAD pathway"/>
    <property type="evidence" value="ECO:0007669"/>
    <property type="project" value="TreeGrafter"/>
</dbReference>
<proteinExistence type="inferred from homology"/>
<reference evidence="5 6" key="1">
    <citation type="journal article" date="2012" name="Genome Biol.">
        <title>Genome and low-iron response of an oceanic diatom adapted to chronic iron limitation.</title>
        <authorList>
            <person name="Lommer M."/>
            <person name="Specht M."/>
            <person name="Roy A.S."/>
            <person name="Kraemer L."/>
            <person name="Andreson R."/>
            <person name="Gutowska M.A."/>
            <person name="Wolf J."/>
            <person name="Bergner S.V."/>
            <person name="Schilhabel M.B."/>
            <person name="Klostermeier U.C."/>
            <person name="Beiko R.G."/>
            <person name="Rosenstiel P."/>
            <person name="Hippler M."/>
            <person name="Laroche J."/>
        </authorList>
    </citation>
    <scope>NUCLEOTIDE SEQUENCE [LARGE SCALE GENOMIC DNA]</scope>
    <source>
        <strain evidence="5 6">CCMP1005</strain>
    </source>
</reference>
<protein>
    <recommendedName>
        <fullName evidence="4">RING-type domain-containing protein</fullName>
    </recommendedName>
</protein>
<dbReference type="InterPro" id="IPR011990">
    <property type="entry name" value="TPR-like_helical_dom_sf"/>
</dbReference>
<sequence>MTYTTLTAENRAERTPNLPTNAGDSGRTVRKGRHGTANGVVDSSMSDVAAAASQAGGSNEPADKAARNLDQRLMESGNERPEGDRCPICFDLIELPIDGHSKMMLCCIKLVCNGCDLAARRRGVNDVCPFCRTPQTTDDASKLAMVQKRADKGDALAKSILGEVYYHGKLGLKRDVPRAVELYTEAAELGSMYAHYSLGDIYYTGNGVEQDKARSIRHFQQAAMKGHATSRNNPGIVEHENGNHQLVVQHLMISAKMGFENSLSAIKKMFKEGLATKAQYAEALLGYRDAVEEMKSPLREEAKRLGF</sequence>
<dbReference type="OrthoDB" id="40126at2759"/>
<evidence type="ECO:0000313" key="6">
    <source>
        <dbReference type="Proteomes" id="UP000266841"/>
    </source>
</evidence>
<dbReference type="PROSITE" id="PS50089">
    <property type="entry name" value="ZF_RING_2"/>
    <property type="match status" value="1"/>
</dbReference>
<evidence type="ECO:0000256" key="2">
    <source>
        <dbReference type="PROSITE-ProRule" id="PRU00175"/>
    </source>
</evidence>
<keyword evidence="2" id="KW-0862">Zinc</keyword>
<dbReference type="SUPFAM" id="SSF81901">
    <property type="entry name" value="HCP-like"/>
    <property type="match status" value="1"/>
</dbReference>